<organism evidence="2 3">
    <name type="scientific">Schizothecium vesticola</name>
    <dbReference type="NCBI Taxonomy" id="314040"/>
    <lineage>
        <taxon>Eukaryota</taxon>
        <taxon>Fungi</taxon>
        <taxon>Dikarya</taxon>
        <taxon>Ascomycota</taxon>
        <taxon>Pezizomycotina</taxon>
        <taxon>Sordariomycetes</taxon>
        <taxon>Sordariomycetidae</taxon>
        <taxon>Sordariales</taxon>
        <taxon>Schizotheciaceae</taxon>
        <taxon>Schizothecium</taxon>
    </lineage>
</organism>
<reference evidence="2" key="1">
    <citation type="submission" date="2023-06" db="EMBL/GenBank/DDBJ databases">
        <title>Genome-scale phylogeny and comparative genomics of the fungal order Sordariales.</title>
        <authorList>
            <consortium name="Lawrence Berkeley National Laboratory"/>
            <person name="Hensen N."/>
            <person name="Bonometti L."/>
            <person name="Westerberg I."/>
            <person name="Brannstrom I.O."/>
            <person name="Guillou S."/>
            <person name="Cros-Aarteil S."/>
            <person name="Calhoun S."/>
            <person name="Haridas S."/>
            <person name="Kuo A."/>
            <person name="Mondo S."/>
            <person name="Pangilinan J."/>
            <person name="Riley R."/>
            <person name="LaButti K."/>
            <person name="Andreopoulos B."/>
            <person name="Lipzen A."/>
            <person name="Chen C."/>
            <person name="Yanf M."/>
            <person name="Daum C."/>
            <person name="Ng V."/>
            <person name="Clum A."/>
            <person name="Steindorff A."/>
            <person name="Ohm R."/>
            <person name="Martin F."/>
            <person name="Silar P."/>
            <person name="Natvig D."/>
            <person name="Lalanne C."/>
            <person name="Gautier V."/>
            <person name="Ament-velasquez S.L."/>
            <person name="Kruys A."/>
            <person name="Hutchinson M.I."/>
            <person name="Powell A.J."/>
            <person name="Barry K."/>
            <person name="Miller A.N."/>
            <person name="Grigoriev I.V."/>
            <person name="Debuchy R."/>
            <person name="Gladieux P."/>
            <person name="Thoren M.H."/>
            <person name="Johannesson H."/>
        </authorList>
    </citation>
    <scope>NUCLEOTIDE SEQUENCE</scope>
    <source>
        <strain evidence="2">SMH3187-1</strain>
    </source>
</reference>
<name>A0AA40EKZ9_9PEZI</name>
<gene>
    <name evidence="2" type="ORF">B0T18DRAFT_227630</name>
</gene>
<comment type="caution">
    <text evidence="2">The sequence shown here is derived from an EMBL/GenBank/DDBJ whole genome shotgun (WGS) entry which is preliminary data.</text>
</comment>
<dbReference type="AlphaFoldDB" id="A0AA40EKZ9"/>
<evidence type="ECO:0000256" key="1">
    <source>
        <dbReference type="SAM" id="MobiDB-lite"/>
    </source>
</evidence>
<evidence type="ECO:0000313" key="3">
    <source>
        <dbReference type="Proteomes" id="UP001172155"/>
    </source>
</evidence>
<proteinExistence type="predicted"/>
<dbReference type="EMBL" id="JAUKUD010000006">
    <property type="protein sequence ID" value="KAK0741251.1"/>
    <property type="molecule type" value="Genomic_DNA"/>
</dbReference>
<sequence length="199" mass="22111">MSESLPSHDATTVPPQRPPTTNTTTSARVSHQSPPEKSHHPPDWPMAAELQRPATGDGTRQAGGGGVLSFEPTRVTVGARASRRSWLPSPGKRPREGGFRQKRLVGIRGTQKKMGAGCDAMQFLFVFQDAFFREIERRLYRDSFFYGSRRRRGQCLVRGGGPGRDRSLLCVRYRGGRFMLDVPSGLHLETQDHMPPGIV</sequence>
<accession>A0AA40EKZ9</accession>
<evidence type="ECO:0000313" key="2">
    <source>
        <dbReference type="EMBL" id="KAK0741251.1"/>
    </source>
</evidence>
<dbReference type="Proteomes" id="UP001172155">
    <property type="component" value="Unassembled WGS sequence"/>
</dbReference>
<feature type="region of interest" description="Disordered" evidence="1">
    <location>
        <begin position="1"/>
        <end position="100"/>
    </location>
</feature>
<protein>
    <submittedName>
        <fullName evidence="2">Uncharacterized protein</fullName>
    </submittedName>
</protein>
<feature type="compositionally biased region" description="Low complexity" evidence="1">
    <location>
        <begin position="11"/>
        <end position="25"/>
    </location>
</feature>
<keyword evidence="3" id="KW-1185">Reference proteome</keyword>